<comment type="caution">
    <text evidence="3">The sequence shown here is derived from an EMBL/GenBank/DDBJ whole genome shotgun (WGS) entry which is preliminary data.</text>
</comment>
<proteinExistence type="predicted"/>
<feature type="transmembrane region" description="Helical" evidence="1">
    <location>
        <begin position="138"/>
        <end position="156"/>
    </location>
</feature>
<feature type="transmembrane region" description="Helical" evidence="1">
    <location>
        <begin position="112"/>
        <end position="132"/>
    </location>
</feature>
<name>A0A438DMR2_VITVI</name>
<dbReference type="InterPro" id="IPR007658">
    <property type="entry name" value="DUF594"/>
</dbReference>
<dbReference type="PANTHER" id="PTHR31325">
    <property type="entry name" value="OS01G0798800 PROTEIN-RELATED"/>
    <property type="match status" value="1"/>
</dbReference>
<keyword evidence="1" id="KW-1133">Transmembrane helix</keyword>
<evidence type="ECO:0000259" key="2">
    <source>
        <dbReference type="Pfam" id="PF13968"/>
    </source>
</evidence>
<keyword evidence="1" id="KW-0472">Membrane</keyword>
<keyword evidence="1" id="KW-0812">Transmembrane</keyword>
<feature type="domain" description="DUF4220" evidence="2">
    <location>
        <begin position="51"/>
        <end position="400"/>
    </location>
</feature>
<evidence type="ECO:0000313" key="3">
    <source>
        <dbReference type="EMBL" id="RVW36724.1"/>
    </source>
</evidence>
<dbReference type="InterPro" id="IPR025315">
    <property type="entry name" value="DUF4220"/>
</dbReference>
<dbReference type="EMBL" id="QGNW01001565">
    <property type="protein sequence ID" value="RVW36724.1"/>
    <property type="molecule type" value="Genomic_DNA"/>
</dbReference>
<evidence type="ECO:0000256" key="1">
    <source>
        <dbReference type="SAM" id="Phobius"/>
    </source>
</evidence>
<protein>
    <recommendedName>
        <fullName evidence="2">DUF4220 domain-containing protein</fullName>
    </recommendedName>
</protein>
<gene>
    <name evidence="3" type="ORF">CK203_099209</name>
</gene>
<feature type="transmembrane region" description="Helical" evidence="1">
    <location>
        <begin position="297"/>
        <end position="317"/>
    </location>
</feature>
<feature type="transmembrane region" description="Helical" evidence="1">
    <location>
        <begin position="83"/>
        <end position="105"/>
    </location>
</feature>
<dbReference type="Pfam" id="PF13968">
    <property type="entry name" value="DUF4220"/>
    <property type="match status" value="1"/>
</dbReference>
<accession>A0A438DMR2</accession>
<reference evidence="3 4" key="1">
    <citation type="journal article" date="2018" name="PLoS Genet.">
        <title>Population sequencing reveals clonal diversity and ancestral inbreeding in the grapevine cultivar Chardonnay.</title>
        <authorList>
            <person name="Roach M.J."/>
            <person name="Johnson D.L."/>
            <person name="Bohlmann J."/>
            <person name="van Vuuren H.J."/>
            <person name="Jones S.J."/>
            <person name="Pretorius I.S."/>
            <person name="Schmidt S.A."/>
            <person name="Borneman A.R."/>
        </authorList>
    </citation>
    <scope>NUCLEOTIDE SEQUENCE [LARGE SCALE GENOMIC DNA]</scope>
    <source>
        <strain evidence="4">cv. Chardonnay</strain>
        <tissue evidence="3">Leaf</tissue>
    </source>
</reference>
<organism evidence="3 4">
    <name type="scientific">Vitis vinifera</name>
    <name type="common">Grape</name>
    <dbReference type="NCBI Taxonomy" id="29760"/>
    <lineage>
        <taxon>Eukaryota</taxon>
        <taxon>Viridiplantae</taxon>
        <taxon>Streptophyta</taxon>
        <taxon>Embryophyta</taxon>
        <taxon>Tracheophyta</taxon>
        <taxon>Spermatophyta</taxon>
        <taxon>Magnoliopsida</taxon>
        <taxon>eudicotyledons</taxon>
        <taxon>Gunneridae</taxon>
        <taxon>Pentapetalae</taxon>
        <taxon>rosids</taxon>
        <taxon>Vitales</taxon>
        <taxon>Vitaceae</taxon>
        <taxon>Viteae</taxon>
        <taxon>Vitis</taxon>
    </lineage>
</organism>
<feature type="transmembrane region" description="Helical" evidence="1">
    <location>
        <begin position="329"/>
        <end position="350"/>
    </location>
</feature>
<dbReference type="Proteomes" id="UP000288805">
    <property type="component" value="Unassembled WGS sequence"/>
</dbReference>
<feature type="transmembrane region" description="Helical" evidence="1">
    <location>
        <begin position="48"/>
        <end position="68"/>
    </location>
</feature>
<sequence>MELFPESVTKLWNEWELRALVLLSLFLQIVLILLGNRRKYIASNWVRIIIWLAYLAADWIAAVCIGVLSNENGDDNSSQPNSLIWAFWAPFLLLHLGGPDTITAYSLEDIELWLRHFLALVIQFGGTFYIFLRSWKSKLLNILAIPIFVAGLIKYGERTWVLRSASSEQFRDALLPRPDPGPNYPKFMDEYTSGKAEGYQVSIQQRGKTSRTVHSPPEGDILQQAYYFFETFKGLFADIILSSQRRKRSQSFFQGKHSEQVLEVTLKVAFEVVEIELGFMYDVLYTKATVTCSRWGSLLRSISLSFTISAFIAFLTIDRQEYSTIDVIITYLLLVGAIVLEIYAILVLLFSDWTKRWSSKNKNTAVQLIIKAISRFQLRFLFPTNQRWSKTMAQYNLIDFCLKPRPIKVRVLQKFHIYQIFEKYYHKNLAVFSEEMKKLIFEYLVEISKSASDIEAGKQLCTGRGDLVLLEKLGLSNNEDFSHSILLWHIATDLCYENDAEKNPDCKACKVLSDYMLYLLVMCPFMLPDGIGEIRYRDSCAEAKEFFKDRKHIKSRTQACKDLLRVSTEFPASQVKGDRSKSLLFDACRLAKSLQSREHKWELMRGVWVEMLCYAASQCRPNQHAKQLRRGGELLTHVWLLMAHLDVRENFQISQGNAKGGIIVS</sequence>
<feature type="transmembrane region" description="Helical" evidence="1">
    <location>
        <begin position="17"/>
        <end position="36"/>
    </location>
</feature>
<dbReference type="Pfam" id="PF04578">
    <property type="entry name" value="DUF594"/>
    <property type="match status" value="1"/>
</dbReference>
<dbReference type="AlphaFoldDB" id="A0A438DMR2"/>
<evidence type="ECO:0000313" key="4">
    <source>
        <dbReference type="Proteomes" id="UP000288805"/>
    </source>
</evidence>